<evidence type="ECO:0000313" key="1">
    <source>
        <dbReference type="EMBL" id="KAL3802112.1"/>
    </source>
</evidence>
<evidence type="ECO:0000313" key="2">
    <source>
        <dbReference type="Proteomes" id="UP001516023"/>
    </source>
</evidence>
<proteinExistence type="predicted"/>
<sequence>MVIDLIEQFNALYRDVKRGDRYLLEYHFDGVALSLNGDFLGSVGGGSRHEKELAQAIYSQSTNRMCLLNEYLFWRAVFGSGSIHSLSGLRKNY</sequence>
<dbReference type="AlphaFoldDB" id="A0ABD3QPJ4"/>
<organism evidence="1 2">
    <name type="scientific">Cyclotella cryptica</name>
    <dbReference type="NCBI Taxonomy" id="29204"/>
    <lineage>
        <taxon>Eukaryota</taxon>
        <taxon>Sar</taxon>
        <taxon>Stramenopiles</taxon>
        <taxon>Ochrophyta</taxon>
        <taxon>Bacillariophyta</taxon>
        <taxon>Coscinodiscophyceae</taxon>
        <taxon>Thalassiosirophycidae</taxon>
        <taxon>Stephanodiscales</taxon>
        <taxon>Stephanodiscaceae</taxon>
        <taxon>Cyclotella</taxon>
    </lineage>
</organism>
<comment type="caution">
    <text evidence="1">The sequence shown here is derived from an EMBL/GenBank/DDBJ whole genome shotgun (WGS) entry which is preliminary data.</text>
</comment>
<name>A0ABD3QPJ4_9STRA</name>
<dbReference type="Proteomes" id="UP001516023">
    <property type="component" value="Unassembled WGS sequence"/>
</dbReference>
<accession>A0ABD3QPJ4</accession>
<gene>
    <name evidence="1" type="ORF">HJC23_010868</name>
</gene>
<dbReference type="EMBL" id="JABMIG020000022">
    <property type="protein sequence ID" value="KAL3802112.1"/>
    <property type="molecule type" value="Genomic_DNA"/>
</dbReference>
<reference evidence="1 2" key="1">
    <citation type="journal article" date="2020" name="G3 (Bethesda)">
        <title>Improved Reference Genome for Cyclotella cryptica CCMP332, a Model for Cell Wall Morphogenesis, Salinity Adaptation, and Lipid Production in Diatoms (Bacillariophyta).</title>
        <authorList>
            <person name="Roberts W.R."/>
            <person name="Downey K.M."/>
            <person name="Ruck E.C."/>
            <person name="Traller J.C."/>
            <person name="Alverson A.J."/>
        </authorList>
    </citation>
    <scope>NUCLEOTIDE SEQUENCE [LARGE SCALE GENOMIC DNA]</scope>
    <source>
        <strain evidence="1 2">CCMP332</strain>
    </source>
</reference>
<keyword evidence="2" id="KW-1185">Reference proteome</keyword>
<protein>
    <submittedName>
        <fullName evidence="1">Uncharacterized protein</fullName>
    </submittedName>
</protein>